<evidence type="ECO:0000313" key="2">
    <source>
        <dbReference type="EMBL" id="AOM82830.1"/>
    </source>
</evidence>
<gene>
    <name evidence="2" type="ORF">BBEV_1467</name>
</gene>
<evidence type="ECO:0008006" key="4">
    <source>
        <dbReference type="Google" id="ProtNLM"/>
    </source>
</evidence>
<organism evidence="2 3">
    <name type="scientific">Salisediminibacterium beveridgei</name>
    <dbReference type="NCBI Taxonomy" id="632773"/>
    <lineage>
        <taxon>Bacteria</taxon>
        <taxon>Bacillati</taxon>
        <taxon>Bacillota</taxon>
        <taxon>Bacilli</taxon>
        <taxon>Bacillales</taxon>
        <taxon>Bacillaceae</taxon>
        <taxon>Salisediminibacterium</taxon>
    </lineage>
</organism>
<dbReference type="GO" id="GO:0071793">
    <property type="term" value="P:bacillithiol biosynthetic process"/>
    <property type="evidence" value="ECO:0007669"/>
    <property type="project" value="InterPro"/>
</dbReference>
<dbReference type="InterPro" id="IPR003737">
    <property type="entry name" value="GlcNAc_PI_deacetylase-related"/>
</dbReference>
<keyword evidence="3" id="KW-1185">Reference proteome</keyword>
<comment type="cofactor">
    <cofactor evidence="1">
        <name>Zn(2+)</name>
        <dbReference type="ChEBI" id="CHEBI:29105"/>
    </cofactor>
</comment>
<dbReference type="Gene3D" id="3.40.50.10320">
    <property type="entry name" value="LmbE-like"/>
    <property type="match status" value="1"/>
</dbReference>
<evidence type="ECO:0000313" key="3">
    <source>
        <dbReference type="Proteomes" id="UP000094463"/>
    </source>
</evidence>
<dbReference type="GO" id="GO:0016811">
    <property type="term" value="F:hydrolase activity, acting on carbon-nitrogen (but not peptide) bonds, in linear amides"/>
    <property type="evidence" value="ECO:0007669"/>
    <property type="project" value="TreeGrafter"/>
</dbReference>
<dbReference type="PATRIC" id="fig|632773.3.peg.1543"/>
<reference evidence="2 3" key="1">
    <citation type="submission" date="2015-08" db="EMBL/GenBank/DDBJ databases">
        <title>The complete genome sequence of Bacillus beveridgei MLTeJB.</title>
        <authorList>
            <person name="Hanson T.E."/>
            <person name="Mesa C."/>
            <person name="Basesman S.M."/>
            <person name="Oremland R.S."/>
        </authorList>
    </citation>
    <scope>NUCLEOTIDE SEQUENCE [LARGE SCALE GENOMIC DNA]</scope>
    <source>
        <strain evidence="2 3">MLTeJB</strain>
    </source>
</reference>
<dbReference type="SUPFAM" id="SSF102588">
    <property type="entry name" value="LmbE-like"/>
    <property type="match status" value="1"/>
</dbReference>
<dbReference type="GO" id="GO:0019213">
    <property type="term" value="F:deacetylase activity"/>
    <property type="evidence" value="ECO:0007669"/>
    <property type="project" value="InterPro"/>
</dbReference>
<evidence type="ECO:0000256" key="1">
    <source>
        <dbReference type="ARBA" id="ARBA00001947"/>
    </source>
</evidence>
<dbReference type="EMBL" id="CP012502">
    <property type="protein sequence ID" value="AOM82830.1"/>
    <property type="molecule type" value="Genomic_DNA"/>
</dbReference>
<dbReference type="OrthoDB" id="9778719at2"/>
<name>A0A1D7QUY7_9BACI</name>
<dbReference type="AlphaFoldDB" id="A0A1D7QUY7"/>
<dbReference type="PANTHER" id="PTHR12993:SF30">
    <property type="entry name" value="N-ACETYL-ALPHA-D-GLUCOSAMINYL L-MALATE DEACETYLASE 1"/>
    <property type="match status" value="1"/>
</dbReference>
<dbReference type="STRING" id="632773.BBEV_1467"/>
<dbReference type="InterPro" id="IPR023842">
    <property type="entry name" value="Bacillithiol_biosynth_BshB1"/>
</dbReference>
<dbReference type="NCBIfam" id="TIGR04001">
    <property type="entry name" value="thiol_BshB1"/>
    <property type="match status" value="1"/>
</dbReference>
<dbReference type="InterPro" id="IPR024078">
    <property type="entry name" value="LmbE-like_dom_sf"/>
</dbReference>
<dbReference type="Pfam" id="PF02585">
    <property type="entry name" value="PIG-L"/>
    <property type="match status" value="1"/>
</dbReference>
<dbReference type="Proteomes" id="UP000094463">
    <property type="component" value="Chromosome"/>
</dbReference>
<proteinExistence type="predicted"/>
<dbReference type="PANTHER" id="PTHR12993">
    <property type="entry name" value="N-ACETYLGLUCOSAMINYL-PHOSPHATIDYLINOSITOL DE-N-ACETYLASE-RELATED"/>
    <property type="match status" value="1"/>
</dbReference>
<sequence>MTLDVLAIGAHPDDVEIGAGGTIAKTVAAGGKAGMVSLTEAELSSNGTVENRLIEADKAAKLLKADPVITLKFPDRHLEDHRSNIIAELCRLIRLHRPRIVLAPWHNDRHPDHGHCGRLTREAVFNAGIVKYLPEIEPWKPQRLYFYAINSNDRPHFAVDISSQLDLKYKALQAFQSQFIKSGKEKDTPLNNGFLERLHARDVQLGTQTGTYAAEGFFAEEPVLLQSITEEDL</sequence>
<protein>
    <recommendedName>
        <fullName evidence="4">Bacillithiol biosynthesis deacetylase BshB1</fullName>
    </recommendedName>
</protein>
<dbReference type="KEGG" id="bbev:BBEV_1467"/>
<accession>A0A1D7QUY7</accession>